<dbReference type="EMBL" id="BKCJ011099542">
    <property type="protein sequence ID" value="GFC85357.1"/>
    <property type="molecule type" value="Genomic_DNA"/>
</dbReference>
<keyword evidence="1" id="KW-0812">Transmembrane</keyword>
<feature type="non-terminal residue" evidence="2">
    <location>
        <position position="1"/>
    </location>
</feature>
<organism evidence="2">
    <name type="scientific">Tanacetum cinerariifolium</name>
    <name type="common">Dalmatian daisy</name>
    <name type="synonym">Chrysanthemum cinerariifolium</name>
    <dbReference type="NCBI Taxonomy" id="118510"/>
    <lineage>
        <taxon>Eukaryota</taxon>
        <taxon>Viridiplantae</taxon>
        <taxon>Streptophyta</taxon>
        <taxon>Embryophyta</taxon>
        <taxon>Tracheophyta</taxon>
        <taxon>Spermatophyta</taxon>
        <taxon>Magnoliopsida</taxon>
        <taxon>eudicotyledons</taxon>
        <taxon>Gunneridae</taxon>
        <taxon>Pentapetalae</taxon>
        <taxon>asterids</taxon>
        <taxon>campanulids</taxon>
        <taxon>Asterales</taxon>
        <taxon>Asteraceae</taxon>
        <taxon>Asteroideae</taxon>
        <taxon>Anthemideae</taxon>
        <taxon>Anthemidinae</taxon>
        <taxon>Tanacetum</taxon>
    </lineage>
</organism>
<evidence type="ECO:0000313" key="2">
    <source>
        <dbReference type="EMBL" id="GFC85357.1"/>
    </source>
</evidence>
<keyword evidence="1" id="KW-1133">Transmembrane helix</keyword>
<gene>
    <name evidence="2" type="ORF">Tci_857327</name>
</gene>
<sequence>VLLWTVLIDSSLVWLANLILIEIIALETVLVVVLMRRLIKSRWTHLVRNILLTVLNEISNGCGLKLLDVIMRNWKIISSSSEWTLIIAMV</sequence>
<name>A0A699RJY7_TANCI</name>
<protein>
    <submittedName>
        <fullName evidence="2">Uncharacterized protein</fullName>
    </submittedName>
</protein>
<proteinExistence type="predicted"/>
<accession>A0A699RJY7</accession>
<dbReference type="AlphaFoldDB" id="A0A699RJY7"/>
<feature type="transmembrane region" description="Helical" evidence="1">
    <location>
        <begin position="12"/>
        <end position="35"/>
    </location>
</feature>
<reference evidence="2" key="1">
    <citation type="journal article" date="2019" name="Sci. Rep.">
        <title>Draft genome of Tanacetum cinerariifolium, the natural source of mosquito coil.</title>
        <authorList>
            <person name="Yamashiro T."/>
            <person name="Shiraishi A."/>
            <person name="Satake H."/>
            <person name="Nakayama K."/>
        </authorList>
    </citation>
    <scope>NUCLEOTIDE SEQUENCE</scope>
</reference>
<keyword evidence="1" id="KW-0472">Membrane</keyword>
<evidence type="ECO:0000256" key="1">
    <source>
        <dbReference type="SAM" id="Phobius"/>
    </source>
</evidence>
<comment type="caution">
    <text evidence="2">The sequence shown here is derived from an EMBL/GenBank/DDBJ whole genome shotgun (WGS) entry which is preliminary data.</text>
</comment>